<dbReference type="EMBL" id="MW018138">
    <property type="protein sequence ID" value="QPB44532.1"/>
    <property type="molecule type" value="Genomic_DNA"/>
</dbReference>
<keyword evidence="4" id="KW-1185">Reference proteome</keyword>
<accession>A0A7S7YG49</accession>
<dbReference type="KEGG" id="vg:80543728"/>
<evidence type="ECO:0000256" key="1">
    <source>
        <dbReference type="ARBA" id="ARBA00006497"/>
    </source>
</evidence>
<evidence type="ECO:0000259" key="2">
    <source>
        <dbReference type="PROSITE" id="PS50097"/>
    </source>
</evidence>
<protein>
    <recommendedName>
        <fullName evidence="2">BTB domain-containing protein</fullName>
    </recommendedName>
</protein>
<comment type="similarity">
    <text evidence="1">Belongs to the mimivirus BTB/WD family.</text>
</comment>
<sequence>MSLTNSARINHRLFSDSLYSDIELTMSDDRTLRLHKCILAAASPTLRMLIDRGVTHIRDVVAGLEPFSVLTMVADFYGLRFGPDCSFVGRKTDHESTIQPKHVFELYEAASCLLAPMPDWISLDVGENSWRLRAVRRGRQRMFLRRTRPGKNTEEVELVRDGASRCFKADGAALAMTNRFFRAPKDGLITSISLYDASYDDSNLYYSYVDVDVYINTRRVAERVKLENDDDRESTTKIDVGLCCYQWMLLQNK</sequence>
<reference evidence="3 4" key="1">
    <citation type="submission" date="2020-09" db="EMBL/GenBank/DDBJ databases">
        <authorList>
            <person name="Zhang R."/>
            <person name="Garcia K."/>
            <person name="Ogata H."/>
        </authorList>
    </citation>
    <scope>NUCLEOTIDE SEQUENCE [LARGE SCALE GENOMIC DNA]</scope>
    <source>
        <strain evidence="4">stheno</strain>
    </source>
</reference>
<feature type="domain" description="BTB" evidence="2">
    <location>
        <begin position="20"/>
        <end position="77"/>
    </location>
</feature>
<dbReference type="Proteomes" id="UP001162098">
    <property type="component" value="Segment"/>
</dbReference>
<evidence type="ECO:0000313" key="3">
    <source>
        <dbReference type="EMBL" id="QPB44532.1"/>
    </source>
</evidence>
<dbReference type="Gene3D" id="3.30.710.10">
    <property type="entry name" value="Potassium Channel Kv1.1, Chain A"/>
    <property type="match status" value="1"/>
</dbReference>
<evidence type="ECO:0000313" key="4">
    <source>
        <dbReference type="Proteomes" id="UP001162098"/>
    </source>
</evidence>
<dbReference type="PROSITE" id="PS50097">
    <property type="entry name" value="BTB"/>
    <property type="match status" value="1"/>
</dbReference>
<name>A0A7S7YG49_9VIRU</name>
<dbReference type="SUPFAM" id="SSF54695">
    <property type="entry name" value="POZ domain"/>
    <property type="match status" value="1"/>
</dbReference>
<organism evidence="3 4">
    <name type="scientific">Medusavirus stheno T3</name>
    <dbReference type="NCBI Taxonomy" id="3069717"/>
    <lineage>
        <taxon>Viruses</taxon>
        <taxon>Varidnaviria</taxon>
        <taxon>Bamfordvirae</taxon>
        <taxon>Nucleocytoviricota</taxon>
        <taxon>Megaviricetes</taxon>
        <taxon>Mamonoviridae</taxon>
        <taxon>Medusavirus</taxon>
        <taxon>Medusavirus sthenus</taxon>
    </lineage>
</organism>
<dbReference type="InterPro" id="IPR011333">
    <property type="entry name" value="SKP1/BTB/POZ_sf"/>
</dbReference>
<dbReference type="InterPro" id="IPR000210">
    <property type="entry name" value="BTB/POZ_dom"/>
</dbReference>
<proteinExistence type="inferred from homology"/>
<dbReference type="Pfam" id="PF00651">
    <property type="entry name" value="BTB"/>
    <property type="match status" value="1"/>
</dbReference>